<dbReference type="EMBL" id="BSTX01000004">
    <property type="protein sequence ID" value="GLZ80789.1"/>
    <property type="molecule type" value="Genomic_DNA"/>
</dbReference>
<comment type="caution">
    <text evidence="1">The sequence shown here is derived from an EMBL/GenBank/DDBJ whole genome shotgun (WGS) entry which is preliminary data.</text>
</comment>
<gene>
    <name evidence="1" type="ORF">Afil01_55960</name>
</gene>
<reference evidence="1" key="1">
    <citation type="submission" date="2023-03" db="EMBL/GenBank/DDBJ databases">
        <title>Actinorhabdospora filicis NBRC 111898.</title>
        <authorList>
            <person name="Ichikawa N."/>
            <person name="Sato H."/>
            <person name="Tonouchi N."/>
        </authorList>
    </citation>
    <scope>NUCLEOTIDE SEQUENCE</scope>
    <source>
        <strain evidence="1">NBRC 111898</strain>
    </source>
</reference>
<dbReference type="AlphaFoldDB" id="A0A9W6SPW5"/>
<accession>A0A9W6SPW5</accession>
<sequence>MSVRGRPRPGMITAVASSLAYSLGFYTDAADALADARRLLAAANTRWHEPVFDGTLYIGSHDAGEFLDLPAPVWLHVEVPGHLAEAARAVFAAPLGPPDRQGAVAFYEPLRPEHVAWLLTVPSLPVSVSPDRRPPGVVEEALLARAHLGRGDLTWHCDWAESRSGITGITLSVDSPGRHELFWHVRWRGDDLDPVAARYAALIGRTAAPPVAGW</sequence>
<dbReference type="Proteomes" id="UP001165079">
    <property type="component" value="Unassembled WGS sequence"/>
</dbReference>
<name>A0A9W6SPW5_9ACTN</name>
<organism evidence="1 2">
    <name type="scientific">Actinorhabdospora filicis</name>
    <dbReference type="NCBI Taxonomy" id="1785913"/>
    <lineage>
        <taxon>Bacteria</taxon>
        <taxon>Bacillati</taxon>
        <taxon>Actinomycetota</taxon>
        <taxon>Actinomycetes</taxon>
        <taxon>Micromonosporales</taxon>
        <taxon>Micromonosporaceae</taxon>
        <taxon>Actinorhabdospora</taxon>
    </lineage>
</organism>
<evidence type="ECO:0000313" key="1">
    <source>
        <dbReference type="EMBL" id="GLZ80789.1"/>
    </source>
</evidence>
<protein>
    <submittedName>
        <fullName evidence="1">Uncharacterized protein</fullName>
    </submittedName>
</protein>
<evidence type="ECO:0000313" key="2">
    <source>
        <dbReference type="Proteomes" id="UP001165079"/>
    </source>
</evidence>
<proteinExistence type="predicted"/>
<keyword evidence="2" id="KW-1185">Reference proteome</keyword>